<evidence type="ECO:0000313" key="2">
    <source>
        <dbReference type="Proteomes" id="UP000799118"/>
    </source>
</evidence>
<keyword evidence="2" id="KW-1185">Reference proteome</keyword>
<dbReference type="OrthoDB" id="428577at2759"/>
<dbReference type="Proteomes" id="UP000799118">
    <property type="component" value="Unassembled WGS sequence"/>
</dbReference>
<dbReference type="AlphaFoldDB" id="A0A6A4H362"/>
<organism evidence="1 2">
    <name type="scientific">Gymnopus androsaceus JB14</name>
    <dbReference type="NCBI Taxonomy" id="1447944"/>
    <lineage>
        <taxon>Eukaryota</taxon>
        <taxon>Fungi</taxon>
        <taxon>Dikarya</taxon>
        <taxon>Basidiomycota</taxon>
        <taxon>Agaricomycotina</taxon>
        <taxon>Agaricomycetes</taxon>
        <taxon>Agaricomycetidae</taxon>
        <taxon>Agaricales</taxon>
        <taxon>Marasmiineae</taxon>
        <taxon>Omphalotaceae</taxon>
        <taxon>Gymnopus</taxon>
    </lineage>
</organism>
<dbReference type="EMBL" id="ML769612">
    <property type="protein sequence ID" value="KAE9391814.1"/>
    <property type="molecule type" value="Genomic_DNA"/>
</dbReference>
<gene>
    <name evidence="1" type="ORF">BT96DRAFT_959465</name>
</gene>
<name>A0A6A4H362_9AGAR</name>
<accession>A0A6A4H362</accession>
<sequence length="256" mass="28591">MSLSCLKSKTGDKPVIYLFPPKSSEEMDVAVDLALVPQWKFFAIYPVIPTKSQAPSGHGENLTWSVHINEDQTLTEKTTGLTVSYLYWEAETQAVLPTPPGSPVPGDEMVQHFDPITSDVSDDDGVSVLLPLAELTPYLDAALKSLGLHTEARTSFITYWLPSFNKHTYIALRFVPQAAYARAASLNHFFMLFRGVEEPDLWLNAIARVPESLEKWKDVIGCGPADVLADDDLFRVLEWGGMEVKKWHTIQDTHTD</sequence>
<reference evidence="1" key="1">
    <citation type="journal article" date="2019" name="Environ. Microbiol.">
        <title>Fungal ecological strategies reflected in gene transcription - a case study of two litter decomposers.</title>
        <authorList>
            <person name="Barbi F."/>
            <person name="Kohler A."/>
            <person name="Barry K."/>
            <person name="Baskaran P."/>
            <person name="Daum C."/>
            <person name="Fauchery L."/>
            <person name="Ihrmark K."/>
            <person name="Kuo A."/>
            <person name="LaButti K."/>
            <person name="Lipzen A."/>
            <person name="Morin E."/>
            <person name="Grigoriev I.V."/>
            <person name="Henrissat B."/>
            <person name="Lindahl B."/>
            <person name="Martin F."/>
        </authorList>
    </citation>
    <scope>NUCLEOTIDE SEQUENCE</scope>
    <source>
        <strain evidence="1">JB14</strain>
    </source>
</reference>
<proteinExistence type="predicted"/>
<evidence type="ECO:0000313" key="1">
    <source>
        <dbReference type="EMBL" id="KAE9391814.1"/>
    </source>
</evidence>
<protein>
    <submittedName>
        <fullName evidence="1">Uncharacterized protein</fullName>
    </submittedName>
</protein>